<dbReference type="InterPro" id="IPR001608">
    <property type="entry name" value="Ala_racemase_N"/>
</dbReference>
<dbReference type="PANTHER" id="PTHR10146:SF14">
    <property type="entry name" value="PYRIDOXAL PHOSPHATE HOMEOSTASIS PROTEIN"/>
    <property type="match status" value="1"/>
</dbReference>
<dbReference type="GO" id="GO:0030170">
    <property type="term" value="F:pyridoxal phosphate binding"/>
    <property type="evidence" value="ECO:0007669"/>
    <property type="project" value="InterPro"/>
</dbReference>
<dbReference type="EMBL" id="UOFY01000033">
    <property type="protein sequence ID" value="VAX09187.1"/>
    <property type="molecule type" value="Genomic_DNA"/>
</dbReference>
<dbReference type="CDD" id="cd06824">
    <property type="entry name" value="PLPDE_III_Yggs_like"/>
    <property type="match status" value="1"/>
</dbReference>
<proteinExistence type="inferred from homology"/>
<evidence type="ECO:0000259" key="2">
    <source>
        <dbReference type="Pfam" id="PF01168"/>
    </source>
</evidence>
<sequence>MNTIAHRLLEIQARIKLAEQHYQRPPGSTQLLAVSKTCPLADLQTLYKLGQRHFAENYLQDALPKIAGMPTDVCWHFIGPLQSNKTRPVAENFHWLHTLERLKIARRLNQQRPAEQPPLNVCIQVNISADPNKSGLPPEAVAELAKEISTLPRLRLRGLMALPQRQTKLAPQRIPFQKLAELYAQLNQHGFELDTLSMGMSNDLEAAVAEGSTLLRIGSGLFGSRKYPQ</sequence>
<dbReference type="Gene3D" id="3.20.20.10">
    <property type="entry name" value="Alanine racemase"/>
    <property type="match status" value="1"/>
</dbReference>
<evidence type="ECO:0000256" key="1">
    <source>
        <dbReference type="ARBA" id="ARBA00022898"/>
    </source>
</evidence>
<dbReference type="InterPro" id="IPR011078">
    <property type="entry name" value="PyrdxlP_homeostasis"/>
</dbReference>
<dbReference type="PANTHER" id="PTHR10146">
    <property type="entry name" value="PROLINE SYNTHETASE CO-TRANSCRIBED BACTERIAL HOMOLOG PROTEIN"/>
    <property type="match status" value="1"/>
</dbReference>
<dbReference type="AlphaFoldDB" id="A0A3B1BX24"/>
<protein>
    <submittedName>
        <fullName evidence="3">UPF0001 protein YggS</fullName>
    </submittedName>
</protein>
<organism evidence="3">
    <name type="scientific">hydrothermal vent metagenome</name>
    <dbReference type="NCBI Taxonomy" id="652676"/>
    <lineage>
        <taxon>unclassified sequences</taxon>
        <taxon>metagenomes</taxon>
        <taxon>ecological metagenomes</taxon>
    </lineage>
</organism>
<dbReference type="Pfam" id="PF01168">
    <property type="entry name" value="Ala_racemase_N"/>
    <property type="match status" value="1"/>
</dbReference>
<gene>
    <name evidence="3" type="ORF">MNBD_GAMMA25-1975</name>
</gene>
<dbReference type="SUPFAM" id="SSF51419">
    <property type="entry name" value="PLP-binding barrel"/>
    <property type="match status" value="1"/>
</dbReference>
<dbReference type="NCBIfam" id="TIGR00044">
    <property type="entry name" value="YggS family pyridoxal phosphate-dependent enzyme"/>
    <property type="match status" value="1"/>
</dbReference>
<dbReference type="InterPro" id="IPR029066">
    <property type="entry name" value="PLP-binding_barrel"/>
</dbReference>
<dbReference type="PIRSF" id="PIRSF004848">
    <property type="entry name" value="YBL036c_PLPDEIII"/>
    <property type="match status" value="1"/>
</dbReference>
<keyword evidence="1" id="KW-0663">Pyridoxal phosphate</keyword>
<dbReference type="HAMAP" id="MF_02087">
    <property type="entry name" value="PLP_homeostasis"/>
    <property type="match status" value="1"/>
</dbReference>
<accession>A0A3B1BX24</accession>
<evidence type="ECO:0000313" key="3">
    <source>
        <dbReference type="EMBL" id="VAX09187.1"/>
    </source>
</evidence>
<feature type="domain" description="Alanine racemase N-terminal" evidence="2">
    <location>
        <begin position="10"/>
        <end position="225"/>
    </location>
</feature>
<dbReference type="PROSITE" id="PS01211">
    <property type="entry name" value="UPF0001"/>
    <property type="match status" value="1"/>
</dbReference>
<reference evidence="3" key="1">
    <citation type="submission" date="2018-06" db="EMBL/GenBank/DDBJ databases">
        <authorList>
            <person name="Zhirakovskaya E."/>
        </authorList>
    </citation>
    <scope>NUCLEOTIDE SEQUENCE</scope>
</reference>
<name>A0A3B1BX24_9ZZZZ</name>